<reference evidence="2 3" key="1">
    <citation type="submission" date="2019-04" db="EMBL/GenBank/DDBJ databases">
        <title>An improved genome assembly and genetic linkage map for asparagus bean, Vigna unguiculata ssp. sesquipedialis.</title>
        <authorList>
            <person name="Xia Q."/>
            <person name="Zhang R."/>
            <person name="Dong Y."/>
        </authorList>
    </citation>
    <scope>NUCLEOTIDE SEQUENCE [LARGE SCALE GENOMIC DNA]</scope>
    <source>
        <tissue evidence="2">Leaf</tissue>
    </source>
</reference>
<accession>A0A4D6LLX3</accession>
<gene>
    <name evidence="2" type="ORF">DEO72_LG4g533</name>
</gene>
<dbReference type="AlphaFoldDB" id="A0A4D6LLX3"/>
<sequence length="55" mass="5978">MVAQTLADNAINGDGEPTTNLSDKVRRRLGGSCLRSLVGDLGFLNLKWIYVIEVS</sequence>
<organism evidence="2 3">
    <name type="scientific">Vigna unguiculata</name>
    <name type="common">Cowpea</name>
    <dbReference type="NCBI Taxonomy" id="3917"/>
    <lineage>
        <taxon>Eukaryota</taxon>
        <taxon>Viridiplantae</taxon>
        <taxon>Streptophyta</taxon>
        <taxon>Embryophyta</taxon>
        <taxon>Tracheophyta</taxon>
        <taxon>Spermatophyta</taxon>
        <taxon>Magnoliopsida</taxon>
        <taxon>eudicotyledons</taxon>
        <taxon>Gunneridae</taxon>
        <taxon>Pentapetalae</taxon>
        <taxon>rosids</taxon>
        <taxon>fabids</taxon>
        <taxon>Fabales</taxon>
        <taxon>Fabaceae</taxon>
        <taxon>Papilionoideae</taxon>
        <taxon>50 kb inversion clade</taxon>
        <taxon>NPAAA clade</taxon>
        <taxon>indigoferoid/millettioid clade</taxon>
        <taxon>Phaseoleae</taxon>
        <taxon>Vigna</taxon>
    </lineage>
</organism>
<protein>
    <submittedName>
        <fullName evidence="2">Uncharacterized protein</fullName>
    </submittedName>
</protein>
<name>A0A4D6LLX3_VIGUN</name>
<proteinExistence type="predicted"/>
<keyword evidence="3" id="KW-1185">Reference proteome</keyword>
<evidence type="ECO:0000256" key="1">
    <source>
        <dbReference type="SAM" id="MobiDB-lite"/>
    </source>
</evidence>
<evidence type="ECO:0000313" key="3">
    <source>
        <dbReference type="Proteomes" id="UP000501690"/>
    </source>
</evidence>
<evidence type="ECO:0000313" key="2">
    <source>
        <dbReference type="EMBL" id="QCD89587.1"/>
    </source>
</evidence>
<dbReference type="Proteomes" id="UP000501690">
    <property type="component" value="Linkage Group LG4"/>
</dbReference>
<dbReference type="EMBL" id="CP039348">
    <property type="protein sequence ID" value="QCD89587.1"/>
    <property type="molecule type" value="Genomic_DNA"/>
</dbReference>
<feature type="region of interest" description="Disordered" evidence="1">
    <location>
        <begin position="1"/>
        <end position="23"/>
    </location>
</feature>